<keyword evidence="3" id="KW-1185">Reference proteome</keyword>
<dbReference type="Gene3D" id="3.40.50.10140">
    <property type="entry name" value="Toll/interleukin-1 receptor homology (TIR) domain"/>
    <property type="match status" value="1"/>
</dbReference>
<dbReference type="STRING" id="1134435.AC731_017085"/>
<feature type="domain" description="TIR" evidence="1">
    <location>
        <begin position="200"/>
        <end position="343"/>
    </location>
</feature>
<evidence type="ECO:0000259" key="1">
    <source>
        <dbReference type="PROSITE" id="PS50104"/>
    </source>
</evidence>
<dbReference type="InterPro" id="IPR000157">
    <property type="entry name" value="TIR_dom"/>
</dbReference>
<accession>A0A127K963</accession>
<dbReference type="RefSeq" id="WP_048707923.1">
    <property type="nucleotide sequence ID" value="NZ_CP014646.1"/>
</dbReference>
<dbReference type="Proteomes" id="UP000036902">
    <property type="component" value="Chromosome"/>
</dbReference>
<dbReference type="Gene3D" id="3.40.50.450">
    <property type="match status" value="1"/>
</dbReference>
<dbReference type="KEGG" id="thu:AC731_017085"/>
<protein>
    <recommendedName>
        <fullName evidence="1">TIR domain-containing protein</fullName>
    </recommendedName>
</protein>
<gene>
    <name evidence="2" type="ORF">AC731_017085</name>
</gene>
<dbReference type="EMBL" id="CP014646">
    <property type="protein sequence ID" value="AMO38506.1"/>
    <property type="molecule type" value="Genomic_DNA"/>
</dbReference>
<name>A0A127K963_9RHOO</name>
<evidence type="ECO:0000313" key="3">
    <source>
        <dbReference type="Proteomes" id="UP000036902"/>
    </source>
</evidence>
<organism evidence="2 3">
    <name type="scientific">Thauera humireducens</name>
    <dbReference type="NCBI Taxonomy" id="1134435"/>
    <lineage>
        <taxon>Bacteria</taxon>
        <taxon>Pseudomonadati</taxon>
        <taxon>Pseudomonadota</taxon>
        <taxon>Betaproteobacteria</taxon>
        <taxon>Rhodocyclales</taxon>
        <taxon>Zoogloeaceae</taxon>
        <taxon>Thauera</taxon>
    </lineage>
</organism>
<dbReference type="SUPFAM" id="SSF102405">
    <property type="entry name" value="MCP/YpsA-like"/>
    <property type="match status" value="1"/>
</dbReference>
<dbReference type="GO" id="GO:0007165">
    <property type="term" value="P:signal transduction"/>
    <property type="evidence" value="ECO:0007669"/>
    <property type="project" value="InterPro"/>
</dbReference>
<sequence>MPAYPHILVVGTTFTVPLPWYRPFRRLADMVGRELARSGFGLLTGNTPGVDKVAARAFWAECLRRGLAPEAGYQQLWLPHFQRGYFLPGEGFAAPVECTVRLSDYDEWIEQAIGRAGAAVMIGGRSGSLAIARRFIDAGKPVLPIPFAGGESREVFHEILRTWGEAPVPGLSQTQFLSLAVPWINSTGLLARLLLGTLAAQADIFISYRRADTGMAAGRLRDDLIEHFGARRVFMDLHGIDPSADWRETIGAAIAACKVGVVLIGHGFMAGDAQGRPRLWDEGDVLRFELASLLAGQKRILPLLVDDAPLPAEDALPEALRPLLRYQTPRIDNANWQAVSAAVVRAIEAVLSPSVG</sequence>
<reference evidence="3" key="1">
    <citation type="submission" date="2016-03" db="EMBL/GenBank/DDBJ databases">
        <authorList>
            <person name="Ma C."/>
            <person name="Zhou S."/>
            <person name="Yang G."/>
        </authorList>
    </citation>
    <scope>NUCLEOTIDE SEQUENCE [LARGE SCALE GENOMIC DNA]</scope>
    <source>
        <strain evidence="3">SgZ-1</strain>
    </source>
</reference>
<dbReference type="Pfam" id="PF13676">
    <property type="entry name" value="TIR_2"/>
    <property type="match status" value="1"/>
</dbReference>
<proteinExistence type="predicted"/>
<dbReference type="InterPro" id="IPR035897">
    <property type="entry name" value="Toll_tir_struct_dom_sf"/>
</dbReference>
<dbReference type="SUPFAM" id="SSF52200">
    <property type="entry name" value="Toll/Interleukin receptor TIR domain"/>
    <property type="match status" value="1"/>
</dbReference>
<dbReference type="PROSITE" id="PS50104">
    <property type="entry name" value="TIR"/>
    <property type="match status" value="1"/>
</dbReference>
<evidence type="ECO:0000313" key="2">
    <source>
        <dbReference type="EMBL" id="AMO38506.1"/>
    </source>
</evidence>
<dbReference type="AlphaFoldDB" id="A0A127K963"/>